<dbReference type="OrthoDB" id="9886872at2"/>
<accession>A0A316FKI8</accession>
<organism evidence="2 3">
    <name type="scientific">Pleionea mediterranea</name>
    <dbReference type="NCBI Taxonomy" id="523701"/>
    <lineage>
        <taxon>Bacteria</taxon>
        <taxon>Pseudomonadati</taxon>
        <taxon>Pseudomonadota</taxon>
        <taxon>Gammaproteobacteria</taxon>
        <taxon>Oceanospirillales</taxon>
        <taxon>Pleioneaceae</taxon>
        <taxon>Pleionea</taxon>
    </lineage>
</organism>
<keyword evidence="1" id="KW-0472">Membrane</keyword>
<sequence>MGAGFYMMIAMSIIMYRVAMADKKTGWIWSGIYLCVAMLLGKLFGLTIMMTLWSFALTFLIMFGFNLMQPSKK</sequence>
<evidence type="ECO:0000313" key="2">
    <source>
        <dbReference type="EMBL" id="PWK48632.1"/>
    </source>
</evidence>
<keyword evidence="1" id="KW-0812">Transmembrane</keyword>
<proteinExistence type="predicted"/>
<keyword evidence="3" id="KW-1185">Reference proteome</keyword>
<dbReference type="AlphaFoldDB" id="A0A316FKI8"/>
<evidence type="ECO:0000256" key="1">
    <source>
        <dbReference type="SAM" id="Phobius"/>
    </source>
</evidence>
<name>A0A316FKI8_9GAMM</name>
<reference evidence="2 3" key="1">
    <citation type="submission" date="2018-05" db="EMBL/GenBank/DDBJ databases">
        <title>Genomic Encyclopedia of Type Strains, Phase IV (KMG-IV): sequencing the most valuable type-strain genomes for metagenomic binning, comparative biology and taxonomic classification.</title>
        <authorList>
            <person name="Goeker M."/>
        </authorList>
    </citation>
    <scope>NUCLEOTIDE SEQUENCE [LARGE SCALE GENOMIC DNA]</scope>
    <source>
        <strain evidence="2 3">DSM 25350</strain>
    </source>
</reference>
<gene>
    <name evidence="2" type="ORF">C8D97_109183</name>
</gene>
<protein>
    <submittedName>
        <fullName evidence="2">Uncharacterized protein</fullName>
    </submittedName>
</protein>
<dbReference type="EMBL" id="QGGU01000009">
    <property type="protein sequence ID" value="PWK48632.1"/>
    <property type="molecule type" value="Genomic_DNA"/>
</dbReference>
<dbReference type="RefSeq" id="WP_109764295.1">
    <property type="nucleotide sequence ID" value="NZ_QGGU01000009.1"/>
</dbReference>
<evidence type="ECO:0000313" key="3">
    <source>
        <dbReference type="Proteomes" id="UP000245790"/>
    </source>
</evidence>
<keyword evidence="1" id="KW-1133">Transmembrane helix</keyword>
<dbReference type="Proteomes" id="UP000245790">
    <property type="component" value="Unassembled WGS sequence"/>
</dbReference>
<feature type="transmembrane region" description="Helical" evidence="1">
    <location>
        <begin position="50"/>
        <end position="68"/>
    </location>
</feature>
<comment type="caution">
    <text evidence="2">The sequence shown here is derived from an EMBL/GenBank/DDBJ whole genome shotgun (WGS) entry which is preliminary data.</text>
</comment>